<dbReference type="Proteomes" id="UP000663881">
    <property type="component" value="Unassembled WGS sequence"/>
</dbReference>
<comment type="caution">
    <text evidence="3">The sequence shown here is derived from an EMBL/GenBank/DDBJ whole genome shotgun (WGS) entry which is preliminary data.</text>
</comment>
<name>A0A814TSA2_9BILA</name>
<dbReference type="EMBL" id="CAJNON010000280">
    <property type="protein sequence ID" value="CAF1165257.1"/>
    <property type="molecule type" value="Genomic_DNA"/>
</dbReference>
<dbReference type="EMBL" id="CAJNOE010000312">
    <property type="protein sequence ID" value="CAF1140445.1"/>
    <property type="molecule type" value="Genomic_DNA"/>
</dbReference>
<feature type="region of interest" description="Disordered" evidence="1">
    <location>
        <begin position="17"/>
        <end position="57"/>
    </location>
</feature>
<dbReference type="Proteomes" id="UP000663891">
    <property type="component" value="Unassembled WGS sequence"/>
</dbReference>
<evidence type="ECO:0000313" key="2">
    <source>
        <dbReference type="EMBL" id="CAF1140445.1"/>
    </source>
</evidence>
<reference evidence="3" key="1">
    <citation type="submission" date="2021-02" db="EMBL/GenBank/DDBJ databases">
        <authorList>
            <person name="Nowell W R."/>
        </authorList>
    </citation>
    <scope>NUCLEOTIDE SEQUENCE</scope>
</reference>
<gene>
    <name evidence="2" type="ORF">IZO911_LOCUS25194</name>
    <name evidence="4" type="ORF">KXQ929_LOCUS27302</name>
    <name evidence="5" type="ORF">OKA104_LOCUS34717</name>
    <name evidence="3" type="ORF">VCS650_LOCUS23594</name>
</gene>
<proteinExistence type="predicted"/>
<dbReference type="OrthoDB" id="10060143at2759"/>
<evidence type="ECO:0000313" key="4">
    <source>
        <dbReference type="EMBL" id="CAF3980314.1"/>
    </source>
</evidence>
<dbReference type="AlphaFoldDB" id="A0A814TSA2"/>
<accession>A0A814TSA2</accession>
<feature type="compositionally biased region" description="Basic residues" evidence="1">
    <location>
        <begin position="19"/>
        <end position="42"/>
    </location>
</feature>
<sequence>MYNRQHHLKPVVHAPFAAHHGHHRHVSAGHSPSPHRQHRQIQRARPPSQSIAPWDITQWVDPIQNPELVTQQ</sequence>
<dbReference type="Proteomes" id="UP000663860">
    <property type="component" value="Unassembled WGS sequence"/>
</dbReference>
<dbReference type="Proteomes" id="UP000663868">
    <property type="component" value="Unassembled WGS sequence"/>
</dbReference>
<dbReference type="EMBL" id="CAJOAY010004796">
    <property type="protein sequence ID" value="CAF4083655.1"/>
    <property type="molecule type" value="Genomic_DNA"/>
</dbReference>
<evidence type="ECO:0000313" key="5">
    <source>
        <dbReference type="EMBL" id="CAF4083655.1"/>
    </source>
</evidence>
<evidence type="ECO:0000313" key="3">
    <source>
        <dbReference type="EMBL" id="CAF1165257.1"/>
    </source>
</evidence>
<protein>
    <submittedName>
        <fullName evidence="3">Uncharacterized protein</fullName>
    </submittedName>
</protein>
<dbReference type="EMBL" id="CAJOBB010002569">
    <property type="protein sequence ID" value="CAF3980314.1"/>
    <property type="molecule type" value="Genomic_DNA"/>
</dbReference>
<evidence type="ECO:0000313" key="6">
    <source>
        <dbReference type="Proteomes" id="UP000663891"/>
    </source>
</evidence>
<organism evidence="3 6">
    <name type="scientific">Adineta steineri</name>
    <dbReference type="NCBI Taxonomy" id="433720"/>
    <lineage>
        <taxon>Eukaryota</taxon>
        <taxon>Metazoa</taxon>
        <taxon>Spiralia</taxon>
        <taxon>Gnathifera</taxon>
        <taxon>Rotifera</taxon>
        <taxon>Eurotatoria</taxon>
        <taxon>Bdelloidea</taxon>
        <taxon>Adinetida</taxon>
        <taxon>Adinetidae</taxon>
        <taxon>Adineta</taxon>
    </lineage>
</organism>
<evidence type="ECO:0000256" key="1">
    <source>
        <dbReference type="SAM" id="MobiDB-lite"/>
    </source>
</evidence>